<accession>N1PXM6</accession>
<dbReference type="AlphaFoldDB" id="N1PXM6"/>
<reference evidence="2 3" key="2">
    <citation type="journal article" date="2012" name="PLoS Pathog.">
        <title>Diverse lifestyles and strategies of plant pathogenesis encoded in the genomes of eighteen Dothideomycetes fungi.</title>
        <authorList>
            <person name="Ohm R.A."/>
            <person name="Feau N."/>
            <person name="Henrissat B."/>
            <person name="Schoch C.L."/>
            <person name="Horwitz B.A."/>
            <person name="Barry K.W."/>
            <person name="Condon B.J."/>
            <person name="Copeland A.C."/>
            <person name="Dhillon B."/>
            <person name="Glaser F."/>
            <person name="Hesse C.N."/>
            <person name="Kosti I."/>
            <person name="LaButti K."/>
            <person name="Lindquist E.A."/>
            <person name="Lucas S."/>
            <person name="Salamov A.A."/>
            <person name="Bradshaw R.E."/>
            <person name="Ciuffetti L."/>
            <person name="Hamelin R.C."/>
            <person name="Kema G.H.J."/>
            <person name="Lawrence C."/>
            <person name="Scott J.A."/>
            <person name="Spatafora J.W."/>
            <person name="Turgeon B.G."/>
            <person name="de Wit P.J.G.M."/>
            <person name="Zhong S."/>
            <person name="Goodwin S.B."/>
            <person name="Grigoriev I.V."/>
        </authorList>
    </citation>
    <scope>NUCLEOTIDE SEQUENCE [LARGE SCALE GENOMIC DNA]</scope>
    <source>
        <strain evidence="3">NZE10 / CBS 128990</strain>
    </source>
</reference>
<feature type="compositionally biased region" description="Pro residues" evidence="1">
    <location>
        <begin position="1"/>
        <end position="17"/>
    </location>
</feature>
<feature type="region of interest" description="Disordered" evidence="1">
    <location>
        <begin position="1"/>
        <end position="44"/>
    </location>
</feature>
<dbReference type="HOGENOM" id="CLU_2073085_0_0_1"/>
<dbReference type="Proteomes" id="UP000016933">
    <property type="component" value="Unassembled WGS sequence"/>
</dbReference>
<evidence type="ECO:0000256" key="1">
    <source>
        <dbReference type="SAM" id="MobiDB-lite"/>
    </source>
</evidence>
<evidence type="ECO:0000313" key="3">
    <source>
        <dbReference type="Proteomes" id="UP000016933"/>
    </source>
</evidence>
<keyword evidence="3" id="KW-1185">Reference proteome</keyword>
<reference evidence="3" key="1">
    <citation type="journal article" date="2012" name="PLoS Genet.">
        <title>The genomes of the fungal plant pathogens Cladosporium fulvum and Dothistroma septosporum reveal adaptation to different hosts and lifestyles but also signatures of common ancestry.</title>
        <authorList>
            <person name="de Wit P.J.G.M."/>
            <person name="van der Burgt A."/>
            <person name="Oekmen B."/>
            <person name="Stergiopoulos I."/>
            <person name="Abd-Elsalam K.A."/>
            <person name="Aerts A.L."/>
            <person name="Bahkali A.H."/>
            <person name="Beenen H.G."/>
            <person name="Chettri P."/>
            <person name="Cox M.P."/>
            <person name="Datema E."/>
            <person name="de Vries R.P."/>
            <person name="Dhillon B."/>
            <person name="Ganley A.R."/>
            <person name="Griffiths S.A."/>
            <person name="Guo Y."/>
            <person name="Hamelin R.C."/>
            <person name="Henrissat B."/>
            <person name="Kabir M.S."/>
            <person name="Jashni M.K."/>
            <person name="Kema G."/>
            <person name="Klaubauf S."/>
            <person name="Lapidus A."/>
            <person name="Levasseur A."/>
            <person name="Lindquist E."/>
            <person name="Mehrabi R."/>
            <person name="Ohm R.A."/>
            <person name="Owen T.J."/>
            <person name="Salamov A."/>
            <person name="Schwelm A."/>
            <person name="Schijlen E."/>
            <person name="Sun H."/>
            <person name="van den Burg H.A."/>
            <person name="van Ham R.C.H.J."/>
            <person name="Zhang S."/>
            <person name="Goodwin S.B."/>
            <person name="Grigoriev I.V."/>
            <person name="Collemare J."/>
            <person name="Bradshaw R.E."/>
        </authorList>
    </citation>
    <scope>NUCLEOTIDE SEQUENCE [LARGE SCALE GENOMIC DNA]</scope>
    <source>
        <strain evidence="3">NZE10 / CBS 128990</strain>
    </source>
</reference>
<evidence type="ECO:0000313" key="2">
    <source>
        <dbReference type="EMBL" id="EME48167.1"/>
    </source>
</evidence>
<name>N1PXM6_DOTSN</name>
<protein>
    <submittedName>
        <fullName evidence="2">Uncharacterized protein</fullName>
    </submittedName>
</protein>
<dbReference type="EMBL" id="KB446536">
    <property type="protein sequence ID" value="EME48167.1"/>
    <property type="molecule type" value="Genomic_DNA"/>
</dbReference>
<gene>
    <name evidence="2" type="ORF">DOTSEDRAFT_69942</name>
</gene>
<sequence>MPPPNTAPIPVSPPSPLYSPQRYSPCLPGTSPPPGAAAAQQPASRGALLEEIGYPFIAVRLSPVSMQWHKISHRERTKVRQSFWPMSSSPVKPAFTLEHMMHLLPSFGTSGESLGSLS</sequence>
<organism evidence="2 3">
    <name type="scientific">Dothistroma septosporum (strain NZE10 / CBS 128990)</name>
    <name type="common">Red band needle blight fungus</name>
    <name type="synonym">Mycosphaerella pini</name>
    <dbReference type="NCBI Taxonomy" id="675120"/>
    <lineage>
        <taxon>Eukaryota</taxon>
        <taxon>Fungi</taxon>
        <taxon>Dikarya</taxon>
        <taxon>Ascomycota</taxon>
        <taxon>Pezizomycotina</taxon>
        <taxon>Dothideomycetes</taxon>
        <taxon>Dothideomycetidae</taxon>
        <taxon>Mycosphaerellales</taxon>
        <taxon>Mycosphaerellaceae</taxon>
        <taxon>Dothistroma</taxon>
    </lineage>
</organism>
<proteinExistence type="predicted"/>